<feature type="domain" description="Methylmalonyl-CoA mutase alpha/beta chain catalytic" evidence="1">
    <location>
        <begin position="177"/>
        <end position="384"/>
    </location>
</feature>
<dbReference type="SUPFAM" id="SSF51703">
    <property type="entry name" value="Cobalamin (vitamin B12)-dependent enzymes"/>
    <property type="match status" value="1"/>
</dbReference>
<reference evidence="3" key="1">
    <citation type="submission" date="2015-01" db="EMBL/GenBank/DDBJ databases">
        <authorList>
            <person name="MANFREDI Pablo"/>
        </authorList>
    </citation>
    <scope>NUCLEOTIDE SEQUENCE [LARGE SCALE GENOMIC DNA]</scope>
    <source>
        <strain evidence="3">Cc11</strain>
    </source>
</reference>
<dbReference type="AlphaFoldDB" id="A0A0B7I9N3"/>
<dbReference type="GO" id="GO:0004494">
    <property type="term" value="F:methylmalonyl-CoA mutase activity"/>
    <property type="evidence" value="ECO:0007669"/>
    <property type="project" value="UniProtKB-EC"/>
</dbReference>
<protein>
    <submittedName>
        <fullName evidence="2">Putative methylmalonyl-CoA mutase small subunit</fullName>
        <ecNumber evidence="2">5.4.99.2</ecNumber>
    </submittedName>
</protein>
<organism evidence="2 3">
    <name type="scientific">Capnocytophaga canimorsus</name>
    <dbReference type="NCBI Taxonomy" id="28188"/>
    <lineage>
        <taxon>Bacteria</taxon>
        <taxon>Pseudomonadati</taxon>
        <taxon>Bacteroidota</taxon>
        <taxon>Flavobacteriia</taxon>
        <taxon>Flavobacteriales</taxon>
        <taxon>Flavobacteriaceae</taxon>
        <taxon>Capnocytophaga</taxon>
    </lineage>
</organism>
<evidence type="ECO:0000313" key="2">
    <source>
        <dbReference type="EMBL" id="CEN47434.1"/>
    </source>
</evidence>
<dbReference type="Proteomes" id="UP000039370">
    <property type="component" value="Unassembled WGS sequence"/>
</dbReference>
<proteinExistence type="predicted"/>
<dbReference type="EC" id="5.4.99.2" evidence="2"/>
<evidence type="ECO:0000313" key="3">
    <source>
        <dbReference type="Proteomes" id="UP000039370"/>
    </source>
</evidence>
<dbReference type="EMBL" id="CDOK01000050">
    <property type="protein sequence ID" value="CEN47434.1"/>
    <property type="molecule type" value="Genomic_DNA"/>
</dbReference>
<dbReference type="PANTHER" id="PTHR48101">
    <property type="entry name" value="METHYLMALONYL-COA MUTASE, MITOCHONDRIAL-RELATED"/>
    <property type="match status" value="1"/>
</dbReference>
<evidence type="ECO:0000259" key="1">
    <source>
        <dbReference type="Pfam" id="PF01642"/>
    </source>
</evidence>
<sequence length="437" mass="50154">MTDLLLPFTKIGTKQWKQKLHFELNGQDYNQTLVAQTHDEVTLLPFYTTENKRTHLKVHTKSKPTATIYCIKPQKALKEIQLLSAMGIDCFSITLHFKNENWAPFFAALPKNGTYFIHPQYADVAHFSKLSEGIFKSKANINLCCDYIGRLLSVGHWFSNQSDDLQLIKDYHSDILYVNTAIYQQSGASVIQQLAYGLSQAVTYLEIIENQSNKSDIKLYFEVALSSQCFFEIAKLRALRQLIEVVFSVFSFPIKCFVIAEPSQREFKITHTNYNQIITDLAYQSAIFGGADFIKGKSALFFKKSTPEIKIEVMQRLQNAVQNQSAEQCNGNLLIDTLSVEMAEKALLLFKNIVASGGLLKQITQHTLQRKVKEKATQQQQLFDDLLHKNSPDFSNFVSKEDWEIVPFSKKNREKTFVIPLLANRLWEKLEKKHSRQ</sequence>
<gene>
    <name evidence="2" type="ORF">CCAN11_1430002</name>
</gene>
<dbReference type="Pfam" id="PF01642">
    <property type="entry name" value="MM_CoA_mutase"/>
    <property type="match status" value="1"/>
</dbReference>
<name>A0A0B7I9N3_9FLAO</name>
<dbReference type="InterPro" id="IPR016176">
    <property type="entry name" value="Cbl-dep_enz_cat"/>
</dbReference>
<accession>A0A0B7I9N3</accession>
<dbReference type="InterPro" id="IPR006099">
    <property type="entry name" value="MeMalonylCoA_mutase_a/b_cat"/>
</dbReference>
<dbReference type="GO" id="GO:0031419">
    <property type="term" value="F:cobalamin binding"/>
    <property type="evidence" value="ECO:0007669"/>
    <property type="project" value="InterPro"/>
</dbReference>
<keyword evidence="2" id="KW-0413">Isomerase</keyword>
<dbReference type="PANTHER" id="PTHR48101:SF1">
    <property type="entry name" value="METHYLMALONYL-COA MUTASE, LARGE SUBUNIT"/>
    <property type="match status" value="1"/>
</dbReference>
<dbReference type="Gene3D" id="3.20.20.240">
    <property type="entry name" value="Methylmalonyl-CoA mutase"/>
    <property type="match status" value="1"/>
</dbReference>